<dbReference type="GeneID" id="82551119"/>
<dbReference type="AlphaFoldDB" id="A0A386HDW8"/>
<evidence type="ECO:0000313" key="2">
    <source>
        <dbReference type="EMBL" id="AYD44017.1"/>
    </source>
</evidence>
<accession>A0A386HDW8</accession>
<organism evidence="2 4">
    <name type="scientific">Yersinia rochesterensis</name>
    <dbReference type="NCBI Taxonomy" id="1604335"/>
    <lineage>
        <taxon>Bacteria</taxon>
        <taxon>Pseudomonadati</taxon>
        <taxon>Pseudomonadota</taxon>
        <taxon>Gammaproteobacteria</taxon>
        <taxon>Enterobacterales</taxon>
        <taxon>Yersiniaceae</taxon>
        <taxon>Yersinia</taxon>
    </lineage>
</organism>
<evidence type="ECO:0000313" key="4">
    <source>
        <dbReference type="Proteomes" id="UP000265864"/>
    </source>
</evidence>
<dbReference type="EMBL" id="CP009997">
    <property type="protein sequence ID" value="AJJ34635.1"/>
    <property type="molecule type" value="Genomic_DNA"/>
</dbReference>
<reference evidence="2 4" key="2">
    <citation type="submission" date="2018-09" db="EMBL/GenBank/DDBJ databases">
        <title>Yersinia kristensenii subsp. rochesterensis subsp. nov., Isolated from Human Feces.</title>
        <authorList>
            <person name="Cunningham S.A."/>
            <person name="Jeraldo P."/>
            <person name="Patel R."/>
        </authorList>
    </citation>
    <scope>NUCLEOTIDE SEQUENCE [LARGE SCALE GENOMIC DNA]</scope>
    <source>
        <strain evidence="2 4">ATCC BAA-2637</strain>
    </source>
</reference>
<reference evidence="1 3" key="1">
    <citation type="journal article" date="2015" name="Genome Announc.">
        <title>Thirty-Two Complete Genome Assemblies of Nine Yersinia Species, Including Y. pestis, Y. pseudotuberculosis, and Y. enterocolitica.</title>
        <authorList>
            <person name="Johnson S.L."/>
            <person name="Daligault H.E."/>
            <person name="Davenport K.W."/>
            <person name="Jaissle J."/>
            <person name="Frey K.G."/>
            <person name="Ladner J.T."/>
            <person name="Broomall S.M."/>
            <person name="Bishop-Lilly K.A."/>
            <person name="Bruce D.C."/>
            <person name="Coyne S.R."/>
            <person name="Gibbons H.S."/>
            <person name="Lo C.C."/>
            <person name="Munk A.C."/>
            <person name="Rosenzweig C.N."/>
            <person name="Koroleva G.I."/>
            <person name="Palacios G.F."/>
            <person name="Redden C.L."/>
            <person name="Xu Y."/>
            <person name="Minogue T.D."/>
            <person name="Chain P.S."/>
        </authorList>
    </citation>
    <scope>NUCLEOTIDE SEQUENCE [LARGE SCALE GENOMIC DNA]</scope>
    <source>
        <strain evidence="1 3">Y231</strain>
    </source>
</reference>
<name>A0A386HDW8_9GAMM</name>
<sequence length="273" mass="31366">MNKISYPIECLGLTNTVSALKAQNSPCEKTQFHIEGRLTGYRNISEVLEKLVDIGWLEAGNKEEDNRRATVLNLLSKYSMATVALEHAKRGHPYLHHDDISMEFKSDNHSGLEMNYSVSYTDGFQPLFTLGCQLFLGKDFELDEEKSRIFFKFEKECSGELRSDVNRNSIIKMILDWFKELFTPNSYAAANTMSPPGNEFEVWVPPFENLTDCQLKDVMLEMNFETEDIYIDDEMSEIEYKYTSPEEIYKSGENVGYINGFIDGVKTSRKADI</sequence>
<evidence type="ECO:0000313" key="1">
    <source>
        <dbReference type="EMBL" id="AJJ34635.1"/>
    </source>
</evidence>
<dbReference type="Proteomes" id="UP000031883">
    <property type="component" value="Chromosome"/>
</dbReference>
<dbReference type="Proteomes" id="UP000265864">
    <property type="component" value="Chromosome"/>
</dbReference>
<proteinExistence type="predicted"/>
<dbReference type="EMBL" id="CP032482">
    <property type="protein sequence ID" value="AYD44017.1"/>
    <property type="molecule type" value="Genomic_DNA"/>
</dbReference>
<dbReference type="RefSeq" id="WP_038633067.1">
    <property type="nucleotide sequence ID" value="NZ_CABHXS010000012.1"/>
</dbReference>
<protein>
    <submittedName>
        <fullName evidence="2">Uncharacterized protein</fullName>
    </submittedName>
</protein>
<evidence type="ECO:0000313" key="3">
    <source>
        <dbReference type="Proteomes" id="UP000031883"/>
    </source>
</evidence>
<gene>
    <name evidence="1" type="ORF">CH54_494</name>
    <name evidence="2" type="ORF">DXZ79_10095</name>
</gene>
<keyword evidence="3" id="KW-1185">Reference proteome</keyword>